<protein>
    <submittedName>
        <fullName evidence="1">Uncharacterized protein</fullName>
    </submittedName>
</protein>
<name>A0A369C921_9GAMM</name>
<accession>A0A369C921</accession>
<dbReference type="RefSeq" id="WP_114280229.1">
    <property type="nucleotide sequence ID" value="NZ_QPJY01000007.1"/>
</dbReference>
<organism evidence="1 2">
    <name type="scientific">Thioalbus denitrificans</name>
    <dbReference type="NCBI Taxonomy" id="547122"/>
    <lineage>
        <taxon>Bacteria</taxon>
        <taxon>Pseudomonadati</taxon>
        <taxon>Pseudomonadota</taxon>
        <taxon>Gammaproteobacteria</taxon>
        <taxon>Chromatiales</taxon>
        <taxon>Ectothiorhodospiraceae</taxon>
        <taxon>Thioalbus</taxon>
    </lineage>
</organism>
<reference evidence="1 2" key="1">
    <citation type="submission" date="2018-07" db="EMBL/GenBank/DDBJ databases">
        <title>Genomic Encyclopedia of Type Strains, Phase IV (KMG-IV): sequencing the most valuable type-strain genomes for metagenomic binning, comparative biology and taxonomic classification.</title>
        <authorList>
            <person name="Goeker M."/>
        </authorList>
    </citation>
    <scope>NUCLEOTIDE SEQUENCE [LARGE SCALE GENOMIC DNA]</scope>
    <source>
        <strain evidence="1 2">DSM 26407</strain>
    </source>
</reference>
<evidence type="ECO:0000313" key="1">
    <source>
        <dbReference type="EMBL" id="RCX28284.1"/>
    </source>
</evidence>
<comment type="caution">
    <text evidence="1">The sequence shown here is derived from an EMBL/GenBank/DDBJ whole genome shotgun (WGS) entry which is preliminary data.</text>
</comment>
<dbReference type="Proteomes" id="UP000252707">
    <property type="component" value="Unassembled WGS sequence"/>
</dbReference>
<sequence>MYEFQHSTDLVTREGNRAFETPLWVVGHSPFDQYQSVDEGHVAHLGAPRFVARWYTGMEPDNPADLEGGITWHDDVYDISLCELVFLDADTEFTDLEIELHPWLNEAVMVIAVWRGELELHDDDDF</sequence>
<proteinExistence type="predicted"/>
<keyword evidence="2" id="KW-1185">Reference proteome</keyword>
<gene>
    <name evidence="1" type="ORF">DFQ59_10727</name>
</gene>
<dbReference type="AlphaFoldDB" id="A0A369C921"/>
<evidence type="ECO:0000313" key="2">
    <source>
        <dbReference type="Proteomes" id="UP000252707"/>
    </source>
</evidence>
<dbReference type="EMBL" id="QPJY01000007">
    <property type="protein sequence ID" value="RCX28284.1"/>
    <property type="molecule type" value="Genomic_DNA"/>
</dbReference>